<proteinExistence type="predicted"/>
<dbReference type="PANTHER" id="PTHR42885">
    <property type="entry name" value="HISTIDINOL-PHOSPHATE AMINOTRANSFERASE-RELATED"/>
    <property type="match status" value="1"/>
</dbReference>
<evidence type="ECO:0000256" key="3">
    <source>
        <dbReference type="ARBA" id="ARBA00022679"/>
    </source>
</evidence>
<evidence type="ECO:0000256" key="1">
    <source>
        <dbReference type="ARBA" id="ARBA00001933"/>
    </source>
</evidence>
<sequence length="380" mass="44629">MEIYNFIKDSVLNLKPYQLIEIEPDSNLLKLDANESNYTLNKSLKRKYADFIKETLINLYPDSGNKKLIKLLENFYNTKSVNFMFGNGSDELISIILSSLKKDITVNIPYPSFSMYEIIAKYNDLKVNNINLLEDFFELPQYILEQNAVSGLYAANSADKKNIKSQKNIYFFSYPNNPTGNHFSYDILMSLLENKNNIIVIDEAYLFFSDKESFIKYLHKYENLIVLKTFSKIGLAGLRFGMLFAGDKLINEFKKIKLPYNINSLTLASIEFFLNNYEFFEKNIKKTVIQRDKLFVKLKKLSFIEIYKSDANFIFFKLINKNMKPDFDDFLKKNNIVIRNFTGRFENFYRITIGLLSENDKIIEYFKEFGLNIKINNNNI</sequence>
<dbReference type="CDD" id="cd00609">
    <property type="entry name" value="AAT_like"/>
    <property type="match status" value="1"/>
</dbReference>
<dbReference type="SUPFAM" id="SSF53383">
    <property type="entry name" value="PLP-dependent transferases"/>
    <property type="match status" value="1"/>
</dbReference>
<evidence type="ECO:0000313" key="6">
    <source>
        <dbReference type="EMBL" id="RZD18313.1"/>
    </source>
</evidence>
<dbReference type="InterPro" id="IPR015424">
    <property type="entry name" value="PyrdxlP-dep_Trfase"/>
</dbReference>
<dbReference type="Pfam" id="PF00155">
    <property type="entry name" value="Aminotran_1_2"/>
    <property type="match status" value="1"/>
</dbReference>
<evidence type="ECO:0000256" key="2">
    <source>
        <dbReference type="ARBA" id="ARBA00022576"/>
    </source>
</evidence>
<dbReference type="GO" id="GO:0008483">
    <property type="term" value="F:transaminase activity"/>
    <property type="evidence" value="ECO:0007669"/>
    <property type="project" value="UniProtKB-KW"/>
</dbReference>
<evidence type="ECO:0000259" key="5">
    <source>
        <dbReference type="Pfam" id="PF00155"/>
    </source>
</evidence>
<reference evidence="6 7" key="1">
    <citation type="journal article" date="2019" name="ISME J.">
        <title>Insights into ecological role of a new deltaproteobacterial order Candidatus Acidulodesulfobacterales by metagenomics and metatranscriptomics.</title>
        <authorList>
            <person name="Tan S."/>
            <person name="Liu J."/>
            <person name="Fang Y."/>
            <person name="Hedlund B.P."/>
            <person name="Lian Z.H."/>
            <person name="Huang L.Y."/>
            <person name="Li J.T."/>
            <person name="Huang L.N."/>
            <person name="Li W.J."/>
            <person name="Jiang H.C."/>
            <person name="Dong H.L."/>
            <person name="Shu W.S."/>
        </authorList>
    </citation>
    <scope>NUCLEOTIDE SEQUENCE [LARGE SCALE GENOMIC DNA]</scope>
    <source>
        <strain evidence="6">AP1</strain>
    </source>
</reference>
<evidence type="ECO:0000313" key="7">
    <source>
        <dbReference type="Proteomes" id="UP000319296"/>
    </source>
</evidence>
<protein>
    <submittedName>
        <fullName evidence="6">Aminotransferase class I/II-fold pyridoxal phosphate-dependent enzyme</fullName>
    </submittedName>
</protein>
<gene>
    <name evidence="6" type="ORF">EVG15_06840</name>
</gene>
<dbReference type="InterPro" id="IPR004839">
    <property type="entry name" value="Aminotransferase_I/II_large"/>
</dbReference>
<dbReference type="PANTHER" id="PTHR42885:SF2">
    <property type="entry name" value="HISTIDINOL-PHOSPHATE AMINOTRANSFERASE"/>
    <property type="match status" value="1"/>
</dbReference>
<dbReference type="Gene3D" id="3.90.1150.10">
    <property type="entry name" value="Aspartate Aminotransferase, domain 1"/>
    <property type="match status" value="1"/>
</dbReference>
<feature type="domain" description="Aminotransferase class I/classII large" evidence="5">
    <location>
        <begin position="27"/>
        <end position="360"/>
    </location>
</feature>
<comment type="cofactor">
    <cofactor evidence="1">
        <name>pyridoxal 5'-phosphate</name>
        <dbReference type="ChEBI" id="CHEBI:597326"/>
    </cofactor>
</comment>
<dbReference type="EMBL" id="SGBB01000011">
    <property type="protein sequence ID" value="RZD18313.1"/>
    <property type="molecule type" value="Genomic_DNA"/>
</dbReference>
<comment type="caution">
    <text evidence="6">The sequence shown here is derived from an EMBL/GenBank/DDBJ whole genome shotgun (WGS) entry which is preliminary data.</text>
</comment>
<name>A0A519BM32_9DELT</name>
<dbReference type="AlphaFoldDB" id="A0A519BM32"/>
<keyword evidence="3 6" id="KW-0808">Transferase</keyword>
<dbReference type="InterPro" id="IPR015422">
    <property type="entry name" value="PyrdxlP-dep_Trfase_small"/>
</dbReference>
<evidence type="ECO:0000256" key="4">
    <source>
        <dbReference type="ARBA" id="ARBA00022898"/>
    </source>
</evidence>
<keyword evidence="2 6" id="KW-0032">Aminotransferase</keyword>
<organism evidence="6 7">
    <name type="scientific">Candidatus Acididesulfobacter diazotrophicus</name>
    <dbReference type="NCBI Taxonomy" id="2597226"/>
    <lineage>
        <taxon>Bacteria</taxon>
        <taxon>Deltaproteobacteria</taxon>
        <taxon>Candidatus Acidulodesulfobacterales</taxon>
        <taxon>Candidatus Acididesulfobacter</taxon>
    </lineage>
</organism>
<dbReference type="InterPro" id="IPR015421">
    <property type="entry name" value="PyrdxlP-dep_Trfase_major"/>
</dbReference>
<keyword evidence="4" id="KW-0663">Pyridoxal phosphate</keyword>
<dbReference type="Gene3D" id="3.40.640.10">
    <property type="entry name" value="Type I PLP-dependent aspartate aminotransferase-like (Major domain)"/>
    <property type="match status" value="1"/>
</dbReference>
<dbReference type="GO" id="GO:0030170">
    <property type="term" value="F:pyridoxal phosphate binding"/>
    <property type="evidence" value="ECO:0007669"/>
    <property type="project" value="InterPro"/>
</dbReference>
<accession>A0A519BM32</accession>
<dbReference type="Proteomes" id="UP000319296">
    <property type="component" value="Unassembled WGS sequence"/>
</dbReference>